<keyword evidence="3" id="KW-0233">DNA recombination</keyword>
<dbReference type="InterPro" id="IPR002104">
    <property type="entry name" value="Integrase_catalytic"/>
</dbReference>
<protein>
    <submittedName>
        <fullName evidence="5">Tyrosine-type recombinase/integrase</fullName>
    </submittedName>
</protein>
<comment type="similarity">
    <text evidence="1">Belongs to the 'phage' integrase family.</text>
</comment>
<dbReference type="PANTHER" id="PTHR30349:SF41">
    <property type="entry name" value="INTEGRASE_RECOMBINASE PROTEIN MJ0367-RELATED"/>
    <property type="match status" value="1"/>
</dbReference>
<organism evidence="5 6">
    <name type="scientific">Flavivirga aquimarina</name>
    <dbReference type="NCBI Taxonomy" id="2027862"/>
    <lineage>
        <taxon>Bacteria</taxon>
        <taxon>Pseudomonadati</taxon>
        <taxon>Bacteroidota</taxon>
        <taxon>Flavobacteriia</taxon>
        <taxon>Flavobacteriales</taxon>
        <taxon>Flavobacteriaceae</taxon>
        <taxon>Flavivirga</taxon>
    </lineage>
</organism>
<dbReference type="Pfam" id="PF00589">
    <property type="entry name" value="Phage_integrase"/>
    <property type="match status" value="1"/>
</dbReference>
<dbReference type="SUPFAM" id="SSF56349">
    <property type="entry name" value="DNA breaking-rejoining enzymes"/>
    <property type="match status" value="1"/>
</dbReference>
<dbReference type="PANTHER" id="PTHR30349">
    <property type="entry name" value="PHAGE INTEGRASE-RELATED"/>
    <property type="match status" value="1"/>
</dbReference>
<reference evidence="5" key="1">
    <citation type="submission" date="2023-07" db="EMBL/GenBank/DDBJ databases">
        <title>Two novel species in the genus Flavivirga.</title>
        <authorList>
            <person name="Kwon K."/>
        </authorList>
    </citation>
    <scope>NUCLEOTIDE SEQUENCE</scope>
    <source>
        <strain evidence="5">KCTC 52353</strain>
    </source>
</reference>
<feature type="domain" description="Tyr recombinase" evidence="4">
    <location>
        <begin position="13"/>
        <end position="188"/>
    </location>
</feature>
<comment type="caution">
    <text evidence="5">The sequence shown here is derived from an EMBL/GenBank/DDBJ whole genome shotgun (WGS) entry which is preliminary data.</text>
</comment>
<name>A0ABT8WB06_9FLAO</name>
<dbReference type="PROSITE" id="PS51898">
    <property type="entry name" value="TYR_RECOMBINASE"/>
    <property type="match status" value="1"/>
</dbReference>
<dbReference type="InterPro" id="IPR013762">
    <property type="entry name" value="Integrase-like_cat_sf"/>
</dbReference>
<dbReference type="InterPro" id="IPR050090">
    <property type="entry name" value="Tyrosine_recombinase_XerCD"/>
</dbReference>
<evidence type="ECO:0000256" key="3">
    <source>
        <dbReference type="ARBA" id="ARBA00023172"/>
    </source>
</evidence>
<keyword evidence="2" id="KW-0238">DNA-binding</keyword>
<accession>A0ABT8WB06</accession>
<sequence length="193" mass="22399">MYKNTISLHNHKGQRKYLNHAERLRFLECTKNHPVDIRLFCQLIYYTGARIAEIHNLSVSGIDFSNKSVVLETLKKRKRGIYREIPLPDILLENLEFYMNSLEREGEEPLRLWRFSLRSASRYIKTVMCKADITGIQSSARGLRHGFAVHAVTKAPITLVKKWLGHGDLKTTAIYLDVVGEEERAIAEKVWFQ</sequence>
<dbReference type="RefSeq" id="WP_303277981.1">
    <property type="nucleotide sequence ID" value="NZ_JAUOEK010000119.1"/>
</dbReference>
<proteinExistence type="inferred from homology"/>
<dbReference type="Gene3D" id="1.10.443.10">
    <property type="entry name" value="Intergrase catalytic core"/>
    <property type="match status" value="1"/>
</dbReference>
<evidence type="ECO:0000313" key="6">
    <source>
        <dbReference type="Proteomes" id="UP001176883"/>
    </source>
</evidence>
<dbReference type="InterPro" id="IPR011010">
    <property type="entry name" value="DNA_brk_join_enz"/>
</dbReference>
<dbReference type="EMBL" id="JAUOEK010000119">
    <property type="protein sequence ID" value="MDO5970290.1"/>
    <property type="molecule type" value="Genomic_DNA"/>
</dbReference>
<evidence type="ECO:0000256" key="2">
    <source>
        <dbReference type="ARBA" id="ARBA00023125"/>
    </source>
</evidence>
<evidence type="ECO:0000256" key="1">
    <source>
        <dbReference type="ARBA" id="ARBA00008857"/>
    </source>
</evidence>
<evidence type="ECO:0000259" key="4">
    <source>
        <dbReference type="PROSITE" id="PS51898"/>
    </source>
</evidence>
<evidence type="ECO:0000313" key="5">
    <source>
        <dbReference type="EMBL" id="MDO5970290.1"/>
    </source>
</evidence>
<keyword evidence="6" id="KW-1185">Reference proteome</keyword>
<dbReference type="Proteomes" id="UP001176883">
    <property type="component" value="Unassembled WGS sequence"/>
</dbReference>
<gene>
    <name evidence="5" type="ORF">Q4Q35_10780</name>
</gene>